<keyword evidence="3" id="KW-1185">Reference proteome</keyword>
<evidence type="ECO:0000256" key="1">
    <source>
        <dbReference type="SAM" id="SignalP"/>
    </source>
</evidence>
<dbReference type="OrthoDB" id="3226519at2759"/>
<gene>
    <name evidence="2" type="ORF">ARMOST_16040</name>
</gene>
<dbReference type="OMA" id="DCAPANN"/>
<protein>
    <recommendedName>
        <fullName evidence="4">Ecp2 effector protein domain-containing protein</fullName>
    </recommendedName>
</protein>
<feature type="signal peptide" evidence="1">
    <location>
        <begin position="1"/>
        <end position="20"/>
    </location>
</feature>
<dbReference type="EMBL" id="FUEG01000017">
    <property type="protein sequence ID" value="SJL12611.1"/>
    <property type="molecule type" value="Genomic_DNA"/>
</dbReference>
<dbReference type="Proteomes" id="UP000219338">
    <property type="component" value="Unassembled WGS sequence"/>
</dbReference>
<organism evidence="2 3">
    <name type="scientific">Armillaria ostoyae</name>
    <name type="common">Armillaria root rot fungus</name>
    <dbReference type="NCBI Taxonomy" id="47428"/>
    <lineage>
        <taxon>Eukaryota</taxon>
        <taxon>Fungi</taxon>
        <taxon>Dikarya</taxon>
        <taxon>Basidiomycota</taxon>
        <taxon>Agaricomycotina</taxon>
        <taxon>Agaricomycetes</taxon>
        <taxon>Agaricomycetidae</taxon>
        <taxon>Agaricales</taxon>
        <taxon>Marasmiineae</taxon>
        <taxon>Physalacriaceae</taxon>
        <taxon>Armillaria</taxon>
    </lineage>
</organism>
<name>A0A284RV27_ARMOS</name>
<reference evidence="3" key="1">
    <citation type="journal article" date="2017" name="Nat. Ecol. Evol.">
        <title>Genome expansion and lineage-specific genetic innovations in the forest pathogenic fungi Armillaria.</title>
        <authorList>
            <person name="Sipos G."/>
            <person name="Prasanna A.N."/>
            <person name="Walter M.C."/>
            <person name="O'Connor E."/>
            <person name="Balint B."/>
            <person name="Krizsan K."/>
            <person name="Kiss B."/>
            <person name="Hess J."/>
            <person name="Varga T."/>
            <person name="Slot J."/>
            <person name="Riley R."/>
            <person name="Boka B."/>
            <person name="Rigling D."/>
            <person name="Barry K."/>
            <person name="Lee J."/>
            <person name="Mihaltcheva S."/>
            <person name="LaButti K."/>
            <person name="Lipzen A."/>
            <person name="Waldron R."/>
            <person name="Moloney N.M."/>
            <person name="Sperisen C."/>
            <person name="Kredics L."/>
            <person name="Vagvoelgyi C."/>
            <person name="Patrignani A."/>
            <person name="Fitzpatrick D."/>
            <person name="Nagy I."/>
            <person name="Doyle S."/>
            <person name="Anderson J.B."/>
            <person name="Grigoriev I.V."/>
            <person name="Gueldener U."/>
            <person name="Muensterkoetter M."/>
            <person name="Nagy L.G."/>
        </authorList>
    </citation>
    <scope>NUCLEOTIDE SEQUENCE [LARGE SCALE GENOMIC DNA]</scope>
    <source>
        <strain evidence="3">C18/9</strain>
    </source>
</reference>
<evidence type="ECO:0008006" key="4">
    <source>
        <dbReference type="Google" id="ProtNLM"/>
    </source>
</evidence>
<sequence>MHFSVAFVLSAFALISPVLSEVCPGQVTLSETYIGVDKNVKVETVSCPEGALTRRSDLVSRQASPVTNVCGAQCNTFCFTPSGGGPDPNECHVIADALRYDSQNIGSTFTINNGTTGNIVLMTYNSCESFFVNQINGLLEYCRLDWASVLDFVAPNCQSTQNAHGGDCLASDGTWFIQWVFLWLL</sequence>
<dbReference type="AlphaFoldDB" id="A0A284RV27"/>
<evidence type="ECO:0000313" key="3">
    <source>
        <dbReference type="Proteomes" id="UP000219338"/>
    </source>
</evidence>
<feature type="chain" id="PRO_5013103305" description="Ecp2 effector protein domain-containing protein" evidence="1">
    <location>
        <begin position="21"/>
        <end position="185"/>
    </location>
</feature>
<evidence type="ECO:0000313" key="2">
    <source>
        <dbReference type="EMBL" id="SJL12611.1"/>
    </source>
</evidence>
<accession>A0A284RV27</accession>
<proteinExistence type="predicted"/>
<keyword evidence="1" id="KW-0732">Signal</keyword>